<dbReference type="GO" id="GO:0006633">
    <property type="term" value="P:fatty acid biosynthetic process"/>
    <property type="evidence" value="ECO:0007669"/>
    <property type="project" value="UniProtKB-KW"/>
</dbReference>
<protein>
    <submittedName>
        <fullName evidence="8">Short-chain dehydrogenase reductase sdr</fullName>
    </submittedName>
</protein>
<evidence type="ECO:0000256" key="2">
    <source>
        <dbReference type="ARBA" id="ARBA00009233"/>
    </source>
</evidence>
<evidence type="ECO:0000256" key="5">
    <source>
        <dbReference type="ARBA" id="ARBA00023002"/>
    </source>
</evidence>
<evidence type="ECO:0000256" key="6">
    <source>
        <dbReference type="ARBA" id="ARBA00023098"/>
    </source>
</evidence>
<evidence type="ECO:0000256" key="7">
    <source>
        <dbReference type="ARBA" id="ARBA00023160"/>
    </source>
</evidence>
<dbReference type="PANTHER" id="PTHR43159">
    <property type="entry name" value="ENOYL-[ACYL-CARRIER-PROTEIN] REDUCTASE"/>
    <property type="match status" value="1"/>
</dbReference>
<dbReference type="GO" id="GO:0004318">
    <property type="term" value="F:enoyl-[acyl-carrier-protein] reductase (NADH) activity"/>
    <property type="evidence" value="ECO:0007669"/>
    <property type="project" value="InterPro"/>
</dbReference>
<evidence type="ECO:0000256" key="3">
    <source>
        <dbReference type="ARBA" id="ARBA00022516"/>
    </source>
</evidence>
<keyword evidence="5" id="KW-0560">Oxidoreductase</keyword>
<sequence length="280" mass="29207">MLSGKRCLVVGLANHRSLAWACAQAWRAAGAEVMVSSLPRFESSVQKLLASSWPEAGGQESEKYSVTCDIMDQESLKTMMAKVSERFGGKLDVVLHAVAQASPPAMQNAFTETTAEAFAQAHLVSAHSLVTLAREALPLLAHRHSHTAGTQGASTRGTRNSSILTLSYLGAQRAIPPYKVMGPAKASLEASVRLLAAELGPPPHQIRVNALSVGPVATLSARGIPGFNDMCRAAAASAPLRRNADLEDVGGAAVFLASDAAKSVTGQVIFVDGGLSIMAP</sequence>
<keyword evidence="3" id="KW-0444">Lipid biosynthesis</keyword>
<dbReference type="SUPFAM" id="SSF51735">
    <property type="entry name" value="NAD(P)-binding Rossmann-fold domains"/>
    <property type="match status" value="1"/>
</dbReference>
<dbReference type="Gene3D" id="1.10.8.400">
    <property type="entry name" value="Enoyl acyl carrier protein reductase"/>
    <property type="match status" value="1"/>
</dbReference>
<dbReference type="AlphaFoldDB" id="W7TS79"/>
<gene>
    <name evidence="8" type="ORF">Naga_100031g35</name>
</gene>
<evidence type="ECO:0000313" key="9">
    <source>
        <dbReference type="Proteomes" id="UP000019335"/>
    </source>
</evidence>
<dbReference type="InterPro" id="IPR002347">
    <property type="entry name" value="SDR_fam"/>
</dbReference>
<evidence type="ECO:0000256" key="4">
    <source>
        <dbReference type="ARBA" id="ARBA00022832"/>
    </source>
</evidence>
<dbReference type="EMBL" id="AZIL01000687">
    <property type="protein sequence ID" value="EWM26388.1"/>
    <property type="molecule type" value="Genomic_DNA"/>
</dbReference>
<reference evidence="8 9" key="1">
    <citation type="journal article" date="2014" name="Mol. Plant">
        <title>Chromosome Scale Genome Assembly and Transcriptome Profiling of Nannochloropsis gaditana in Nitrogen Depletion.</title>
        <authorList>
            <person name="Corteggiani Carpinelli E."/>
            <person name="Telatin A."/>
            <person name="Vitulo N."/>
            <person name="Forcato C."/>
            <person name="D'Angelo M."/>
            <person name="Schiavon R."/>
            <person name="Vezzi A."/>
            <person name="Giacometti G.M."/>
            <person name="Morosinotto T."/>
            <person name="Valle G."/>
        </authorList>
    </citation>
    <scope>NUCLEOTIDE SEQUENCE [LARGE SCALE GENOMIC DNA]</scope>
    <source>
        <strain evidence="8 9">B-31</strain>
    </source>
</reference>
<dbReference type="InterPro" id="IPR036291">
    <property type="entry name" value="NAD(P)-bd_dom_sf"/>
</dbReference>
<dbReference type="OrthoDB" id="417891at2759"/>
<dbReference type="PRINTS" id="PR00081">
    <property type="entry name" value="GDHRDH"/>
</dbReference>
<comment type="pathway">
    <text evidence="1">Lipid metabolism.</text>
</comment>
<evidence type="ECO:0000313" key="8">
    <source>
        <dbReference type="EMBL" id="EWM26388.1"/>
    </source>
</evidence>
<name>W7TS79_9STRA</name>
<dbReference type="Gene3D" id="3.40.50.720">
    <property type="entry name" value="NAD(P)-binding Rossmann-like Domain"/>
    <property type="match status" value="1"/>
</dbReference>
<organism evidence="8 9">
    <name type="scientific">Nannochloropsis gaditana</name>
    <dbReference type="NCBI Taxonomy" id="72520"/>
    <lineage>
        <taxon>Eukaryota</taxon>
        <taxon>Sar</taxon>
        <taxon>Stramenopiles</taxon>
        <taxon>Ochrophyta</taxon>
        <taxon>Eustigmatophyceae</taxon>
        <taxon>Eustigmatales</taxon>
        <taxon>Monodopsidaceae</taxon>
        <taxon>Nannochloropsis</taxon>
    </lineage>
</organism>
<dbReference type="PANTHER" id="PTHR43159:SF2">
    <property type="entry name" value="ENOYL-[ACYL-CARRIER-PROTEIN] REDUCTASE [NADH], CHLOROPLASTIC"/>
    <property type="match status" value="1"/>
</dbReference>
<proteinExistence type="inferred from homology"/>
<dbReference type="Pfam" id="PF13561">
    <property type="entry name" value="adh_short_C2"/>
    <property type="match status" value="1"/>
</dbReference>
<comment type="caution">
    <text evidence="8">The sequence shown here is derived from an EMBL/GenBank/DDBJ whole genome shotgun (WGS) entry which is preliminary data.</text>
</comment>
<dbReference type="InterPro" id="IPR014358">
    <property type="entry name" value="Enoyl-ACP_Rdtase_NADH"/>
</dbReference>
<accession>W7TS79</accession>
<keyword evidence="6" id="KW-0443">Lipid metabolism</keyword>
<keyword evidence="4" id="KW-0276">Fatty acid metabolism</keyword>
<dbReference type="Proteomes" id="UP000019335">
    <property type="component" value="Chromosome 9"/>
</dbReference>
<comment type="similarity">
    <text evidence="2">Belongs to the short-chain dehydrogenases/reductases (SDR) family. FabI subfamily.</text>
</comment>
<evidence type="ECO:0000256" key="1">
    <source>
        <dbReference type="ARBA" id="ARBA00005189"/>
    </source>
</evidence>
<keyword evidence="9" id="KW-1185">Reference proteome</keyword>
<dbReference type="PIRSF" id="PIRSF000094">
    <property type="entry name" value="Enoyl-ACP_rdct"/>
    <property type="match status" value="1"/>
</dbReference>
<keyword evidence="7" id="KW-0275">Fatty acid biosynthesis</keyword>